<dbReference type="AlphaFoldDB" id="A0AA38ZLZ4"/>
<proteinExistence type="predicted"/>
<evidence type="ECO:0000256" key="1">
    <source>
        <dbReference type="SAM" id="Phobius"/>
    </source>
</evidence>
<protein>
    <recommendedName>
        <fullName evidence="4">DUF4408 domain-containing protein</fullName>
    </recommendedName>
</protein>
<sequence>MAKLPLSLAPTRPYKTKDYSQQPNGISFWAFLVSIFIYISIFYVFNLSPSTLFTTPKFWFLISNTLILIIAADSGAFSSSPKENHQDFYDEYMANSRARNSPSVEVVEKSITPVQEVENLVENKVVVHETKLELKNVLEKPSDPSTPEDTCEAYHDKKIEARRVQRSKSDKVISVKAKDEENKIVLRRSETEKLRPSAEENEFLNMSDEELNRRIEEFIQKFNRQIRASRDQY</sequence>
<evidence type="ECO:0000313" key="2">
    <source>
        <dbReference type="EMBL" id="KAJ9691047.1"/>
    </source>
</evidence>
<evidence type="ECO:0000313" key="3">
    <source>
        <dbReference type="Proteomes" id="UP001168098"/>
    </source>
</evidence>
<keyword evidence="3" id="KW-1185">Reference proteome</keyword>
<name>A0AA38ZLZ4_VITRO</name>
<accession>A0AA38ZLZ4</accession>
<dbReference type="PANTHER" id="PTHR35997:SF6">
    <property type="entry name" value="COTTON FIBER PROTEIN"/>
    <property type="match status" value="1"/>
</dbReference>
<gene>
    <name evidence="2" type="ORF">PVL29_013288</name>
</gene>
<feature type="transmembrane region" description="Helical" evidence="1">
    <location>
        <begin position="26"/>
        <end position="46"/>
    </location>
</feature>
<dbReference type="EMBL" id="JARBHA010000010">
    <property type="protein sequence ID" value="KAJ9691047.1"/>
    <property type="molecule type" value="Genomic_DNA"/>
</dbReference>
<comment type="caution">
    <text evidence="2">The sequence shown here is derived from an EMBL/GenBank/DDBJ whole genome shotgun (WGS) entry which is preliminary data.</text>
</comment>
<evidence type="ECO:0008006" key="4">
    <source>
        <dbReference type="Google" id="ProtNLM"/>
    </source>
</evidence>
<dbReference type="PANTHER" id="PTHR35997">
    <property type="entry name" value="COTTON FIBER PROTEIN-RELATED"/>
    <property type="match status" value="1"/>
</dbReference>
<dbReference type="Proteomes" id="UP001168098">
    <property type="component" value="Unassembled WGS sequence"/>
</dbReference>
<organism evidence="2 3">
    <name type="scientific">Vitis rotundifolia</name>
    <name type="common">Muscadine grape</name>
    <dbReference type="NCBI Taxonomy" id="103349"/>
    <lineage>
        <taxon>Eukaryota</taxon>
        <taxon>Viridiplantae</taxon>
        <taxon>Streptophyta</taxon>
        <taxon>Embryophyta</taxon>
        <taxon>Tracheophyta</taxon>
        <taxon>Spermatophyta</taxon>
        <taxon>Magnoliopsida</taxon>
        <taxon>eudicotyledons</taxon>
        <taxon>Gunneridae</taxon>
        <taxon>Pentapetalae</taxon>
        <taxon>rosids</taxon>
        <taxon>Vitales</taxon>
        <taxon>Vitaceae</taxon>
        <taxon>Viteae</taxon>
        <taxon>Vitis</taxon>
    </lineage>
</organism>
<reference evidence="2 3" key="1">
    <citation type="journal article" date="2023" name="BMC Biotechnol.">
        <title>Vitis rotundifolia cv Carlos genome sequencing.</title>
        <authorList>
            <person name="Huff M."/>
            <person name="Hulse-Kemp A."/>
            <person name="Scheffler B."/>
            <person name="Youngblood R."/>
            <person name="Simpson S."/>
            <person name="Babiker E."/>
            <person name="Staton M."/>
        </authorList>
    </citation>
    <scope>NUCLEOTIDE SEQUENCE [LARGE SCALE GENOMIC DNA]</scope>
    <source>
        <tissue evidence="2">Leaf</tissue>
    </source>
</reference>
<keyword evidence="1" id="KW-0812">Transmembrane</keyword>
<keyword evidence="1" id="KW-0472">Membrane</keyword>
<keyword evidence="1" id="KW-1133">Transmembrane helix</keyword>